<evidence type="ECO:0000256" key="1">
    <source>
        <dbReference type="SAM" id="MobiDB-lite"/>
    </source>
</evidence>
<gene>
    <name evidence="3" type="ORF">AB1Y20_021287</name>
</gene>
<comment type="caution">
    <text evidence="3">The sequence shown here is derived from an EMBL/GenBank/DDBJ whole genome shotgun (WGS) entry which is preliminary data.</text>
</comment>
<dbReference type="EMBL" id="JBGBPQ010000007">
    <property type="protein sequence ID" value="KAL1521629.1"/>
    <property type="molecule type" value="Genomic_DNA"/>
</dbReference>
<proteinExistence type="predicted"/>
<keyword evidence="2" id="KW-0732">Signal</keyword>
<evidence type="ECO:0000313" key="3">
    <source>
        <dbReference type="EMBL" id="KAL1521629.1"/>
    </source>
</evidence>
<feature type="chain" id="PRO_5044339085" description="Glycosyltransferase family 92 protein" evidence="2">
    <location>
        <begin position="19"/>
        <end position="562"/>
    </location>
</feature>
<evidence type="ECO:0000256" key="2">
    <source>
        <dbReference type="SAM" id="SignalP"/>
    </source>
</evidence>
<evidence type="ECO:0000313" key="4">
    <source>
        <dbReference type="Proteomes" id="UP001515480"/>
    </source>
</evidence>
<sequence length="562" mass="62412">MPPRGWLVAAWLACSARSDGTPSTVPSIRRNYHCYEPPPGSAEAAPAPCSPGWPCPSSHPDNDCAALCDIVPGCRSVVVRRHMHVSSNRSLCYMYARERDLLVPAASESSPAAKMTLSVCTLKDEGCPQRWDPAHALVLVVVLRYETQNIKDWLFYHTHLGVSQFVLISNECDAEAHANLMLAIADLPCAPKLMLIHGFRCAQGFQTNAYTDAVRLLLRHGESANTRVGFLDVDEFLVVRRRDEESDSGTAVDELFRQGLESAPMWELSAKPFGPALHYARPHGFMPANFLVGADLSKNTYGGYPKSMCLLSEMQKALENNQLLFPHPNPFLNGKWPHHCLPQSKAWAFNRTVARLNHYATRHESEWQLKCQRPNPTFSQKSREGKHFCSKEGIISLFAGMSDHVDLMLFEALDRKSLVMPLRFLIRSEPAPAVGALLEQYCTERQGQLKGAALALCNDAMPQARNVSSGAKAGQVACAQLYGCSPPQPHAPTDAPVRHPPSARSPPASPCDCPKLRWDSLKNKDRCRRRADDGSYCFLFCCRTAQFNGRTLKKAPQTRKHN</sequence>
<name>A0AB34JJ96_PRYPA</name>
<evidence type="ECO:0008006" key="5">
    <source>
        <dbReference type="Google" id="ProtNLM"/>
    </source>
</evidence>
<reference evidence="3 4" key="1">
    <citation type="journal article" date="2024" name="Science">
        <title>Giant polyketide synthase enzymes in the biosynthesis of giant marine polyether toxins.</title>
        <authorList>
            <person name="Fallon T.R."/>
            <person name="Shende V.V."/>
            <person name="Wierzbicki I.H."/>
            <person name="Pendleton A.L."/>
            <person name="Watervoot N.F."/>
            <person name="Auber R.P."/>
            <person name="Gonzalez D.J."/>
            <person name="Wisecaver J.H."/>
            <person name="Moore B.S."/>
        </authorList>
    </citation>
    <scope>NUCLEOTIDE SEQUENCE [LARGE SCALE GENOMIC DNA]</scope>
    <source>
        <strain evidence="3 4">12B1</strain>
    </source>
</reference>
<dbReference type="AlphaFoldDB" id="A0AB34JJ96"/>
<feature type="region of interest" description="Disordered" evidence="1">
    <location>
        <begin position="489"/>
        <end position="510"/>
    </location>
</feature>
<dbReference type="Proteomes" id="UP001515480">
    <property type="component" value="Unassembled WGS sequence"/>
</dbReference>
<accession>A0AB34JJ96</accession>
<protein>
    <recommendedName>
        <fullName evidence="5">Glycosyltransferase family 92 protein</fullName>
    </recommendedName>
</protein>
<feature type="signal peptide" evidence="2">
    <location>
        <begin position="1"/>
        <end position="18"/>
    </location>
</feature>
<keyword evidence="4" id="KW-1185">Reference proteome</keyword>
<organism evidence="3 4">
    <name type="scientific">Prymnesium parvum</name>
    <name type="common">Toxic golden alga</name>
    <dbReference type="NCBI Taxonomy" id="97485"/>
    <lineage>
        <taxon>Eukaryota</taxon>
        <taxon>Haptista</taxon>
        <taxon>Haptophyta</taxon>
        <taxon>Prymnesiophyceae</taxon>
        <taxon>Prymnesiales</taxon>
        <taxon>Prymnesiaceae</taxon>
        <taxon>Prymnesium</taxon>
    </lineage>
</organism>